<dbReference type="EMBL" id="CAEZZT010000052">
    <property type="protein sequence ID" value="CAB4779415.1"/>
    <property type="molecule type" value="Genomic_DNA"/>
</dbReference>
<evidence type="ECO:0000256" key="1">
    <source>
        <dbReference type="SAM" id="MobiDB-lite"/>
    </source>
</evidence>
<name>A0A6J6W7E1_9ZZZZ</name>
<reference evidence="2" key="1">
    <citation type="submission" date="2020-05" db="EMBL/GenBank/DDBJ databases">
        <authorList>
            <person name="Chiriac C."/>
            <person name="Salcher M."/>
            <person name="Ghai R."/>
            <person name="Kavagutti S V."/>
        </authorList>
    </citation>
    <scope>NUCLEOTIDE SEQUENCE</scope>
</reference>
<protein>
    <submittedName>
        <fullName evidence="2">Unannotated protein</fullName>
    </submittedName>
</protein>
<feature type="region of interest" description="Disordered" evidence="1">
    <location>
        <begin position="81"/>
        <end position="107"/>
    </location>
</feature>
<organism evidence="2">
    <name type="scientific">freshwater metagenome</name>
    <dbReference type="NCBI Taxonomy" id="449393"/>
    <lineage>
        <taxon>unclassified sequences</taxon>
        <taxon>metagenomes</taxon>
        <taxon>ecological metagenomes</taxon>
    </lineage>
</organism>
<gene>
    <name evidence="2" type="ORF">UFOPK2918_00822</name>
</gene>
<proteinExistence type="predicted"/>
<accession>A0A6J6W7E1</accession>
<sequence>MFKRKMRRILRHFLGDKKTQIHMSPQEVETLKREIAESKREAMPSTTSSMHPGRFNLVSAQSQPASRLGMEAFIIEENGAMSISEREDAHRTEIVENEQRNSRNGGE</sequence>
<evidence type="ECO:0000313" key="2">
    <source>
        <dbReference type="EMBL" id="CAB4779415.1"/>
    </source>
</evidence>
<dbReference type="AlphaFoldDB" id="A0A6J6W7E1"/>
<feature type="compositionally biased region" description="Basic and acidic residues" evidence="1">
    <location>
        <begin position="84"/>
        <end position="107"/>
    </location>
</feature>